<keyword evidence="2" id="KW-0815">Transposition</keyword>
<dbReference type="GO" id="GO:0005524">
    <property type="term" value="F:ATP binding"/>
    <property type="evidence" value="ECO:0007669"/>
    <property type="project" value="UniProtKB-KW"/>
</dbReference>
<keyword evidence="17" id="KW-0917">Virion maturation</keyword>
<organism evidence="22 23">
    <name type="scientific">Austropuccinia psidii MF-1</name>
    <dbReference type="NCBI Taxonomy" id="1389203"/>
    <lineage>
        <taxon>Eukaryota</taxon>
        <taxon>Fungi</taxon>
        <taxon>Dikarya</taxon>
        <taxon>Basidiomycota</taxon>
        <taxon>Pucciniomycotina</taxon>
        <taxon>Pucciniomycetes</taxon>
        <taxon>Pucciniales</taxon>
        <taxon>Sphaerophragmiaceae</taxon>
        <taxon>Austropuccinia</taxon>
    </lineage>
</organism>
<evidence type="ECO:0000256" key="13">
    <source>
        <dbReference type="ARBA" id="ARBA00022884"/>
    </source>
</evidence>
<keyword evidence="16" id="KW-0239">DNA-directed DNA polymerase</keyword>
<keyword evidence="15" id="KW-0695">RNA-directed DNA polymerase</keyword>
<comment type="caution">
    <text evidence="22">The sequence shown here is derived from an EMBL/GenBank/DDBJ whole genome shotgun (WGS) entry which is preliminary data.</text>
</comment>
<evidence type="ECO:0000313" key="23">
    <source>
        <dbReference type="Proteomes" id="UP000765509"/>
    </source>
</evidence>
<dbReference type="GO" id="GO:0005634">
    <property type="term" value="C:nucleus"/>
    <property type="evidence" value="ECO:0007669"/>
    <property type="project" value="UniProtKB-ARBA"/>
</dbReference>
<keyword evidence="13" id="KW-0694">RNA-binding</keyword>
<evidence type="ECO:0000256" key="5">
    <source>
        <dbReference type="ARBA" id="ARBA00022695"/>
    </source>
</evidence>
<dbReference type="GO" id="GO:0006310">
    <property type="term" value="P:DNA recombination"/>
    <property type="evidence" value="ECO:0007669"/>
    <property type="project" value="UniProtKB-KW"/>
</dbReference>
<dbReference type="GO" id="GO:0008233">
    <property type="term" value="F:peptidase activity"/>
    <property type="evidence" value="ECO:0007669"/>
    <property type="project" value="UniProtKB-KW"/>
</dbReference>
<keyword evidence="12" id="KW-0460">Magnesium</keyword>
<keyword evidence="3" id="KW-1188">Viral release from host cell</keyword>
<dbReference type="SUPFAM" id="SSF53098">
    <property type="entry name" value="Ribonuclease H-like"/>
    <property type="match status" value="1"/>
</dbReference>
<dbReference type="InterPro" id="IPR039537">
    <property type="entry name" value="Retrotran_Ty1/copia-like"/>
</dbReference>
<dbReference type="GO" id="GO:0006508">
    <property type="term" value="P:proteolysis"/>
    <property type="evidence" value="ECO:0007669"/>
    <property type="project" value="UniProtKB-KW"/>
</dbReference>
<dbReference type="InterPro" id="IPR025724">
    <property type="entry name" value="GAG-pre-integrase_dom"/>
</dbReference>
<accession>A0A9Q3CM42</accession>
<keyword evidence="18" id="KW-0233">DNA recombination</keyword>
<dbReference type="GO" id="GO:0004519">
    <property type="term" value="F:endonuclease activity"/>
    <property type="evidence" value="ECO:0007669"/>
    <property type="project" value="UniProtKB-KW"/>
</dbReference>
<evidence type="ECO:0000256" key="14">
    <source>
        <dbReference type="ARBA" id="ARBA00022908"/>
    </source>
</evidence>
<dbReference type="GO" id="GO:0003723">
    <property type="term" value="F:RNA binding"/>
    <property type="evidence" value="ECO:0007669"/>
    <property type="project" value="UniProtKB-KW"/>
</dbReference>
<dbReference type="InterPro" id="IPR001584">
    <property type="entry name" value="Integrase_cat-core"/>
</dbReference>
<evidence type="ECO:0000256" key="16">
    <source>
        <dbReference type="ARBA" id="ARBA00022932"/>
    </source>
</evidence>
<dbReference type="GO" id="GO:0046872">
    <property type="term" value="F:metal ion binding"/>
    <property type="evidence" value="ECO:0007669"/>
    <property type="project" value="UniProtKB-KW"/>
</dbReference>
<evidence type="ECO:0000256" key="8">
    <source>
        <dbReference type="ARBA" id="ARBA00022741"/>
    </source>
</evidence>
<keyword evidence="14" id="KW-0229">DNA integration</keyword>
<dbReference type="AlphaFoldDB" id="A0A9Q3CM42"/>
<evidence type="ECO:0000256" key="3">
    <source>
        <dbReference type="ARBA" id="ARBA00022612"/>
    </source>
</evidence>
<gene>
    <name evidence="22" type="ORF">O181_027291</name>
</gene>
<keyword evidence="8" id="KW-0547">Nucleotide-binding</keyword>
<keyword evidence="5" id="KW-0548">Nucleotidyltransferase</keyword>
<dbReference type="Proteomes" id="UP000765509">
    <property type="component" value="Unassembled WGS sequence"/>
</dbReference>
<dbReference type="InterPro" id="IPR054722">
    <property type="entry name" value="PolX-like_BBD"/>
</dbReference>
<dbReference type="InterPro" id="IPR036397">
    <property type="entry name" value="RNaseH_sf"/>
</dbReference>
<feature type="domain" description="Integrase catalytic" evidence="21">
    <location>
        <begin position="113"/>
        <end position="223"/>
    </location>
</feature>
<evidence type="ECO:0000256" key="2">
    <source>
        <dbReference type="ARBA" id="ARBA00022578"/>
    </source>
</evidence>
<evidence type="ECO:0000259" key="21">
    <source>
        <dbReference type="PROSITE" id="PS50994"/>
    </source>
</evidence>
<dbReference type="GO" id="GO:0015074">
    <property type="term" value="P:DNA integration"/>
    <property type="evidence" value="ECO:0007669"/>
    <property type="project" value="UniProtKB-KW"/>
</dbReference>
<keyword evidence="9" id="KW-0255">Endonuclease</keyword>
<evidence type="ECO:0000256" key="1">
    <source>
        <dbReference type="ARBA" id="ARBA00002180"/>
    </source>
</evidence>
<evidence type="ECO:0000256" key="6">
    <source>
        <dbReference type="ARBA" id="ARBA00022722"/>
    </source>
</evidence>
<keyword evidence="16" id="KW-0808">Transferase</keyword>
<dbReference type="Gene3D" id="3.30.420.10">
    <property type="entry name" value="Ribonuclease H-like superfamily/Ribonuclease H"/>
    <property type="match status" value="1"/>
</dbReference>
<evidence type="ECO:0000256" key="12">
    <source>
        <dbReference type="ARBA" id="ARBA00022842"/>
    </source>
</evidence>
<evidence type="ECO:0000256" key="19">
    <source>
        <dbReference type="ARBA" id="ARBA00048173"/>
    </source>
</evidence>
<evidence type="ECO:0000313" key="22">
    <source>
        <dbReference type="EMBL" id="MBW0487576.1"/>
    </source>
</evidence>
<keyword evidence="10" id="KW-0378">Hydrolase</keyword>
<comment type="catalytic activity">
    <reaction evidence="19">
        <text>DNA(n) + a 2'-deoxyribonucleoside 5'-triphosphate = DNA(n+1) + diphosphate</text>
        <dbReference type="Rhea" id="RHEA:22508"/>
        <dbReference type="Rhea" id="RHEA-COMP:17339"/>
        <dbReference type="Rhea" id="RHEA-COMP:17340"/>
        <dbReference type="ChEBI" id="CHEBI:33019"/>
        <dbReference type="ChEBI" id="CHEBI:61560"/>
        <dbReference type="ChEBI" id="CHEBI:173112"/>
        <dbReference type="EC" id="2.7.7.49"/>
    </reaction>
</comment>
<keyword evidence="4" id="KW-0645">Protease</keyword>
<keyword evidence="7" id="KW-0479">Metal-binding</keyword>
<evidence type="ECO:0000256" key="4">
    <source>
        <dbReference type="ARBA" id="ARBA00022670"/>
    </source>
</evidence>
<dbReference type="GO" id="GO:0003964">
    <property type="term" value="F:RNA-directed DNA polymerase activity"/>
    <property type="evidence" value="ECO:0007669"/>
    <property type="project" value="UniProtKB-KW"/>
</dbReference>
<dbReference type="PANTHER" id="PTHR42648">
    <property type="entry name" value="TRANSPOSASE, PUTATIVE-RELATED"/>
    <property type="match status" value="1"/>
</dbReference>
<keyword evidence="6" id="KW-0540">Nuclease</keyword>
<dbReference type="OrthoDB" id="413361at2759"/>
<dbReference type="InterPro" id="IPR012337">
    <property type="entry name" value="RNaseH-like_sf"/>
</dbReference>
<dbReference type="EMBL" id="AVOT02009195">
    <property type="protein sequence ID" value="MBW0487576.1"/>
    <property type="molecule type" value="Genomic_DNA"/>
</dbReference>
<dbReference type="PANTHER" id="PTHR42648:SF11">
    <property type="entry name" value="TRANSPOSON TY4-P GAG-POL POLYPROTEIN"/>
    <property type="match status" value="1"/>
</dbReference>
<comment type="function">
    <text evidence="1">The aspartyl protease (PR) mediates the proteolytic cleavages of the Gag and Gag-Pol polyproteins after assembly of the VLP.</text>
</comment>
<evidence type="ECO:0000256" key="15">
    <source>
        <dbReference type="ARBA" id="ARBA00022918"/>
    </source>
</evidence>
<evidence type="ECO:0000256" key="20">
    <source>
        <dbReference type="ARBA" id="ARBA00049244"/>
    </source>
</evidence>
<name>A0A9Q3CM42_9BASI</name>
<proteinExistence type="predicted"/>
<reference evidence="22" key="1">
    <citation type="submission" date="2021-03" db="EMBL/GenBank/DDBJ databases">
        <title>Draft genome sequence of rust myrtle Austropuccinia psidii MF-1, a brazilian biotype.</title>
        <authorList>
            <person name="Quecine M.C."/>
            <person name="Pachon D.M.R."/>
            <person name="Bonatelli M.L."/>
            <person name="Correr F.H."/>
            <person name="Franceschini L.M."/>
            <person name="Leite T.F."/>
            <person name="Margarido G.R.A."/>
            <person name="Almeida C.A."/>
            <person name="Ferrarezi J.A."/>
            <person name="Labate C.A."/>
        </authorList>
    </citation>
    <scope>NUCLEOTIDE SEQUENCE</scope>
    <source>
        <strain evidence="22">MF-1</strain>
    </source>
</reference>
<evidence type="ECO:0000256" key="10">
    <source>
        <dbReference type="ARBA" id="ARBA00022801"/>
    </source>
</evidence>
<dbReference type="Pfam" id="PF22936">
    <property type="entry name" value="Pol_BBD"/>
    <property type="match status" value="1"/>
</dbReference>
<sequence length="223" mass="25222">MFNNKSFFEYLHENQTKVATGCGKSALISKGKGLAEIFDQMGSLWPLSNSLYVPELTTNLLALSSIAKNQTRIKKTISQYEIHLDNNKEPSFICPISSSILETHINISNFHCLKTQEIEDGSLWHKQLGHMNEQDMNKLIKTTEVSNGCDECIKAGAKHFLIIVDQLSGFIITKFLKNRSDCSNHFRKFRLLVENTHGAKIERIITNGGGEFVNKSFKNHCNE</sequence>
<keyword evidence="23" id="KW-1185">Reference proteome</keyword>
<dbReference type="Pfam" id="PF13976">
    <property type="entry name" value="gag_pre-integrs"/>
    <property type="match status" value="1"/>
</dbReference>
<dbReference type="GO" id="GO:0032196">
    <property type="term" value="P:transposition"/>
    <property type="evidence" value="ECO:0007669"/>
    <property type="project" value="UniProtKB-KW"/>
</dbReference>
<comment type="catalytic activity">
    <reaction evidence="20">
        <text>DNA(n) + a 2'-deoxyribonucleoside 5'-triphosphate = DNA(n+1) + diphosphate</text>
        <dbReference type="Rhea" id="RHEA:22508"/>
        <dbReference type="Rhea" id="RHEA-COMP:17339"/>
        <dbReference type="Rhea" id="RHEA-COMP:17340"/>
        <dbReference type="ChEBI" id="CHEBI:33019"/>
        <dbReference type="ChEBI" id="CHEBI:61560"/>
        <dbReference type="ChEBI" id="CHEBI:173112"/>
        <dbReference type="EC" id="2.7.7.7"/>
    </reaction>
</comment>
<evidence type="ECO:0000256" key="7">
    <source>
        <dbReference type="ARBA" id="ARBA00022723"/>
    </source>
</evidence>
<evidence type="ECO:0000256" key="11">
    <source>
        <dbReference type="ARBA" id="ARBA00022840"/>
    </source>
</evidence>
<protein>
    <recommendedName>
        <fullName evidence="21">Integrase catalytic domain-containing protein</fullName>
    </recommendedName>
</protein>
<dbReference type="GO" id="GO:0003887">
    <property type="term" value="F:DNA-directed DNA polymerase activity"/>
    <property type="evidence" value="ECO:0007669"/>
    <property type="project" value="UniProtKB-KW"/>
</dbReference>
<evidence type="ECO:0000256" key="9">
    <source>
        <dbReference type="ARBA" id="ARBA00022759"/>
    </source>
</evidence>
<evidence type="ECO:0000256" key="18">
    <source>
        <dbReference type="ARBA" id="ARBA00023172"/>
    </source>
</evidence>
<dbReference type="PROSITE" id="PS50994">
    <property type="entry name" value="INTEGRASE"/>
    <property type="match status" value="1"/>
</dbReference>
<evidence type="ECO:0000256" key="17">
    <source>
        <dbReference type="ARBA" id="ARBA00023113"/>
    </source>
</evidence>
<keyword evidence="11" id="KW-0067">ATP-binding</keyword>